<comment type="function">
    <text evidence="9 10">Fluoride-specific ion channel. Important for reducing fluoride concentration in the cell, thus reducing its toxicity.</text>
</comment>
<evidence type="ECO:0000256" key="10">
    <source>
        <dbReference type="HAMAP-Rule" id="MF_00454"/>
    </source>
</evidence>
<evidence type="ECO:0000256" key="6">
    <source>
        <dbReference type="ARBA" id="ARBA00023303"/>
    </source>
</evidence>
<evidence type="ECO:0000256" key="5">
    <source>
        <dbReference type="ARBA" id="ARBA00023136"/>
    </source>
</evidence>
<protein>
    <recommendedName>
        <fullName evidence="10">Fluoride-specific ion channel FluC</fullName>
    </recommendedName>
</protein>
<reference evidence="11 12" key="1">
    <citation type="submission" date="2019-08" db="EMBL/GenBank/DDBJ databases">
        <title>In-depth cultivation of the pig gut microbiome towards novel bacterial diversity and tailored functional studies.</title>
        <authorList>
            <person name="Wylensek D."/>
            <person name="Hitch T.C.A."/>
            <person name="Clavel T."/>
        </authorList>
    </citation>
    <scope>NUCLEOTIDE SEQUENCE [LARGE SCALE GENOMIC DNA]</scope>
    <source>
        <strain evidence="11 12">WB03_NA08</strain>
    </source>
</reference>
<gene>
    <name evidence="10" type="primary">fluC</name>
    <name evidence="10" type="synonym">crcB</name>
    <name evidence="11" type="ORF">FYJ24_04525</name>
</gene>
<dbReference type="GO" id="GO:0005886">
    <property type="term" value="C:plasma membrane"/>
    <property type="evidence" value="ECO:0007669"/>
    <property type="project" value="UniProtKB-SubCell"/>
</dbReference>
<evidence type="ECO:0000313" key="12">
    <source>
        <dbReference type="Proteomes" id="UP000470875"/>
    </source>
</evidence>
<feature type="binding site" evidence="10">
    <location>
        <position position="84"/>
    </location>
    <ligand>
        <name>Na(+)</name>
        <dbReference type="ChEBI" id="CHEBI:29101"/>
        <note>structural</note>
    </ligand>
</feature>
<keyword evidence="10" id="KW-0915">Sodium</keyword>
<organism evidence="11 12">
    <name type="scientific">Scrofimicrobium canadense</name>
    <dbReference type="NCBI Taxonomy" id="2652290"/>
    <lineage>
        <taxon>Bacteria</taxon>
        <taxon>Bacillati</taxon>
        <taxon>Actinomycetota</taxon>
        <taxon>Actinomycetes</taxon>
        <taxon>Actinomycetales</taxon>
        <taxon>Actinomycetaceae</taxon>
        <taxon>Scrofimicrobium</taxon>
    </lineage>
</organism>
<dbReference type="EMBL" id="VULO01000004">
    <property type="protein sequence ID" value="MSS84041.1"/>
    <property type="molecule type" value="Genomic_DNA"/>
</dbReference>
<dbReference type="GO" id="GO:0062054">
    <property type="term" value="F:fluoride channel activity"/>
    <property type="evidence" value="ECO:0007669"/>
    <property type="project" value="UniProtKB-UniRule"/>
</dbReference>
<feature type="transmembrane region" description="Helical" evidence="10">
    <location>
        <begin position="74"/>
        <end position="94"/>
    </location>
</feature>
<keyword evidence="2 10" id="KW-1003">Cell membrane</keyword>
<comment type="activity regulation">
    <text evidence="10">Na(+) is not transported, but it plays an essential structural role and its presence is essential for fluoride channel function.</text>
</comment>
<keyword evidence="10" id="KW-0406">Ion transport</keyword>
<evidence type="ECO:0000256" key="7">
    <source>
        <dbReference type="ARBA" id="ARBA00035120"/>
    </source>
</evidence>
<keyword evidence="10" id="KW-0813">Transport</keyword>
<feature type="transmembrane region" description="Helical" evidence="10">
    <location>
        <begin position="43"/>
        <end position="68"/>
    </location>
</feature>
<keyword evidence="12" id="KW-1185">Reference proteome</keyword>
<evidence type="ECO:0000256" key="8">
    <source>
        <dbReference type="ARBA" id="ARBA00035585"/>
    </source>
</evidence>
<dbReference type="PANTHER" id="PTHR28259:SF1">
    <property type="entry name" value="FLUORIDE EXPORT PROTEIN 1-RELATED"/>
    <property type="match status" value="1"/>
</dbReference>
<dbReference type="PANTHER" id="PTHR28259">
    <property type="entry name" value="FLUORIDE EXPORT PROTEIN 1-RELATED"/>
    <property type="match status" value="1"/>
</dbReference>
<evidence type="ECO:0000256" key="3">
    <source>
        <dbReference type="ARBA" id="ARBA00022692"/>
    </source>
</evidence>
<dbReference type="Pfam" id="PF02537">
    <property type="entry name" value="CRCB"/>
    <property type="match status" value="1"/>
</dbReference>
<comment type="caution">
    <text evidence="11">The sequence shown here is derived from an EMBL/GenBank/DDBJ whole genome shotgun (WGS) entry which is preliminary data.</text>
</comment>
<evidence type="ECO:0000256" key="2">
    <source>
        <dbReference type="ARBA" id="ARBA00022475"/>
    </source>
</evidence>
<evidence type="ECO:0000256" key="9">
    <source>
        <dbReference type="ARBA" id="ARBA00049940"/>
    </source>
</evidence>
<feature type="binding site" evidence="10">
    <location>
        <position position="87"/>
    </location>
    <ligand>
        <name>Na(+)</name>
        <dbReference type="ChEBI" id="CHEBI:29101"/>
        <note>structural</note>
    </ligand>
</feature>
<evidence type="ECO:0000313" key="11">
    <source>
        <dbReference type="EMBL" id="MSS84041.1"/>
    </source>
</evidence>
<comment type="subcellular location">
    <subcellularLocation>
        <location evidence="1 10">Cell membrane</location>
        <topology evidence="1 10">Multi-pass membrane protein</topology>
    </subcellularLocation>
</comment>
<proteinExistence type="inferred from homology"/>
<keyword evidence="5 10" id="KW-0472">Membrane</keyword>
<keyword evidence="10" id="KW-0479">Metal-binding</keyword>
<dbReference type="GO" id="GO:0046872">
    <property type="term" value="F:metal ion binding"/>
    <property type="evidence" value="ECO:0007669"/>
    <property type="project" value="UniProtKB-KW"/>
</dbReference>
<evidence type="ECO:0000256" key="1">
    <source>
        <dbReference type="ARBA" id="ARBA00004651"/>
    </source>
</evidence>
<feature type="transmembrane region" description="Helical" evidence="10">
    <location>
        <begin position="106"/>
        <end position="129"/>
    </location>
</feature>
<dbReference type="RefSeq" id="WP_154543998.1">
    <property type="nucleotide sequence ID" value="NZ_VULO01000004.1"/>
</dbReference>
<sequence>MWQVLSRIGTQVTTFFLVAIFGAIGSLCRYLTDTAIPWKNRELFPWGTTVVNLSGSLIMGTLTGLAAGWFTPPLVTAMGTGLIGGFTTFSTASLDTTHMLIKKRYIAAAINSVGMLVACVFCGCFGVWIGTTFL</sequence>
<keyword evidence="3 10" id="KW-0812">Transmembrane</keyword>
<dbReference type="AlphaFoldDB" id="A0A6N7W3Q9"/>
<comment type="catalytic activity">
    <reaction evidence="8">
        <text>fluoride(in) = fluoride(out)</text>
        <dbReference type="Rhea" id="RHEA:76159"/>
        <dbReference type="ChEBI" id="CHEBI:17051"/>
    </reaction>
    <physiologicalReaction direction="left-to-right" evidence="8">
        <dbReference type="Rhea" id="RHEA:76160"/>
    </physiologicalReaction>
</comment>
<dbReference type="Proteomes" id="UP000470875">
    <property type="component" value="Unassembled WGS sequence"/>
</dbReference>
<dbReference type="HAMAP" id="MF_00454">
    <property type="entry name" value="FluC"/>
    <property type="match status" value="1"/>
</dbReference>
<dbReference type="GO" id="GO:0140114">
    <property type="term" value="P:cellular detoxification of fluoride"/>
    <property type="evidence" value="ECO:0007669"/>
    <property type="project" value="UniProtKB-UniRule"/>
</dbReference>
<comment type="similarity">
    <text evidence="7 10">Belongs to the fluoride channel Fluc/FEX (TC 1.A.43) family.</text>
</comment>
<keyword evidence="6 10" id="KW-0407">Ion channel</keyword>
<dbReference type="InterPro" id="IPR003691">
    <property type="entry name" value="FluC"/>
</dbReference>
<keyword evidence="4 10" id="KW-1133">Transmembrane helix</keyword>
<name>A0A6N7W3Q9_9ACTO</name>
<feature type="transmembrane region" description="Helical" evidence="10">
    <location>
        <begin position="12"/>
        <end position="31"/>
    </location>
</feature>
<accession>A0A6N7W3Q9</accession>
<evidence type="ECO:0000256" key="4">
    <source>
        <dbReference type="ARBA" id="ARBA00022989"/>
    </source>
</evidence>